<keyword evidence="2" id="KW-1185">Reference proteome</keyword>
<dbReference type="EMBL" id="JAHRIO010060981">
    <property type="protein sequence ID" value="MEQ2178475.1"/>
    <property type="molecule type" value="Genomic_DNA"/>
</dbReference>
<gene>
    <name evidence="1" type="ORF">GOODEAATRI_014382</name>
</gene>
<comment type="caution">
    <text evidence="1">The sequence shown here is derived from an EMBL/GenBank/DDBJ whole genome shotgun (WGS) entry which is preliminary data.</text>
</comment>
<sequence>MMGKLGFRNTRFVYIAQHLHQLANFQVERFWLVTGCEELKIVYEVFNSKAAQRCKKLFKKETIFSTTSTHLWFISQQERARSLDDMTGEWNTATLLYFISF</sequence>
<evidence type="ECO:0000313" key="2">
    <source>
        <dbReference type="Proteomes" id="UP001476798"/>
    </source>
</evidence>
<reference evidence="1 2" key="1">
    <citation type="submission" date="2021-06" db="EMBL/GenBank/DDBJ databases">
        <authorList>
            <person name="Palmer J.M."/>
        </authorList>
    </citation>
    <scope>NUCLEOTIDE SEQUENCE [LARGE SCALE GENOMIC DNA]</scope>
    <source>
        <strain evidence="1 2">GA_2019</strain>
        <tissue evidence="1">Muscle</tissue>
    </source>
</reference>
<dbReference type="Proteomes" id="UP001476798">
    <property type="component" value="Unassembled WGS sequence"/>
</dbReference>
<evidence type="ECO:0000313" key="1">
    <source>
        <dbReference type="EMBL" id="MEQ2178475.1"/>
    </source>
</evidence>
<organism evidence="1 2">
    <name type="scientific">Goodea atripinnis</name>
    <dbReference type="NCBI Taxonomy" id="208336"/>
    <lineage>
        <taxon>Eukaryota</taxon>
        <taxon>Metazoa</taxon>
        <taxon>Chordata</taxon>
        <taxon>Craniata</taxon>
        <taxon>Vertebrata</taxon>
        <taxon>Euteleostomi</taxon>
        <taxon>Actinopterygii</taxon>
        <taxon>Neopterygii</taxon>
        <taxon>Teleostei</taxon>
        <taxon>Neoteleostei</taxon>
        <taxon>Acanthomorphata</taxon>
        <taxon>Ovalentaria</taxon>
        <taxon>Atherinomorphae</taxon>
        <taxon>Cyprinodontiformes</taxon>
        <taxon>Goodeidae</taxon>
        <taxon>Goodea</taxon>
    </lineage>
</organism>
<proteinExistence type="predicted"/>
<protein>
    <submittedName>
        <fullName evidence="1">Uncharacterized protein</fullName>
    </submittedName>
</protein>
<name>A0ABV0P433_9TELE</name>
<accession>A0ABV0P433</accession>